<evidence type="ECO:0000256" key="4">
    <source>
        <dbReference type="ARBA" id="ARBA00023015"/>
    </source>
</evidence>
<dbReference type="Pfam" id="PF00158">
    <property type="entry name" value="Sigma54_activat"/>
    <property type="match status" value="1"/>
</dbReference>
<dbReference type="SUPFAM" id="SSF52540">
    <property type="entry name" value="P-loop containing nucleoside triphosphate hydrolases"/>
    <property type="match status" value="1"/>
</dbReference>
<dbReference type="SMART" id="SM00382">
    <property type="entry name" value="AAA"/>
    <property type="match status" value="1"/>
</dbReference>
<dbReference type="SUPFAM" id="SSF52172">
    <property type="entry name" value="CheY-like"/>
    <property type="match status" value="1"/>
</dbReference>
<protein>
    <recommendedName>
        <fullName evidence="9">Response regulatory domain-containing protein</fullName>
    </recommendedName>
</protein>
<name>X0Z2Z2_9ZZZZ</name>
<sequence length="334" mass="37711">MKYNVLVVDDERNIREGLGKLLEIDGYKVFLASDGNEALEVVNRGDMDLAIVDLKMPNLSGEELLKRSTVMYPNLPVIILTGHGTIENAVQAMRDGAYDYLTKPINMDRFSLLVKRALSKRELVLQYRAMQEELEKKSQFSNIIGKSGVMKKIFELVKQVAPTRASVLITGDSGVGKEVIADAIHYHSPRKDKPLIKVHCAALTETLLESELFGHERGAFTGAVVRKRGRFELAHMGTLFLDEIGEISQSVQIKLLRVLQDKTFERVGGEETLEVDVRVIAATNRDLKEEISRGNFREDLYYRLNVVNINIPPLKERKEDIPLLVAVFLKEFSQ</sequence>
<dbReference type="GO" id="GO:0000160">
    <property type="term" value="P:phosphorelay signal transduction system"/>
    <property type="evidence" value="ECO:0007669"/>
    <property type="project" value="InterPro"/>
</dbReference>
<proteinExistence type="predicted"/>
<keyword evidence="5" id="KW-0804">Transcription</keyword>
<reference evidence="8" key="1">
    <citation type="journal article" date="2014" name="Front. Microbiol.">
        <title>High frequency of phylogenetically diverse reductive dehalogenase-homologous genes in deep subseafloor sedimentary metagenomes.</title>
        <authorList>
            <person name="Kawai M."/>
            <person name="Futagami T."/>
            <person name="Toyoda A."/>
            <person name="Takaki Y."/>
            <person name="Nishi S."/>
            <person name="Hori S."/>
            <person name="Arai W."/>
            <person name="Tsubouchi T."/>
            <person name="Morono Y."/>
            <person name="Uchiyama I."/>
            <person name="Ito T."/>
            <person name="Fujiyama A."/>
            <person name="Inagaki F."/>
            <person name="Takami H."/>
        </authorList>
    </citation>
    <scope>NUCLEOTIDE SEQUENCE</scope>
    <source>
        <strain evidence="8">Expedition CK06-06</strain>
    </source>
</reference>
<comment type="caution">
    <text evidence="8">The sequence shown here is derived from an EMBL/GenBank/DDBJ whole genome shotgun (WGS) entry which is preliminary data.</text>
</comment>
<dbReference type="PROSITE" id="PS00675">
    <property type="entry name" value="SIGMA54_INTERACT_1"/>
    <property type="match status" value="1"/>
</dbReference>
<organism evidence="8">
    <name type="scientific">marine sediment metagenome</name>
    <dbReference type="NCBI Taxonomy" id="412755"/>
    <lineage>
        <taxon>unclassified sequences</taxon>
        <taxon>metagenomes</taxon>
        <taxon>ecological metagenomes</taxon>
    </lineage>
</organism>
<keyword evidence="3" id="KW-0067">ATP-binding</keyword>
<dbReference type="FunFam" id="3.40.50.2300:FF:000018">
    <property type="entry name" value="DNA-binding transcriptional regulator NtrC"/>
    <property type="match status" value="1"/>
</dbReference>
<feature type="domain" description="Sigma-54 factor interaction" evidence="6">
    <location>
        <begin position="143"/>
        <end position="334"/>
    </location>
</feature>
<dbReference type="PANTHER" id="PTHR32071">
    <property type="entry name" value="TRANSCRIPTIONAL REGULATORY PROTEIN"/>
    <property type="match status" value="1"/>
</dbReference>
<keyword evidence="2" id="KW-0547">Nucleotide-binding</keyword>
<dbReference type="InterPro" id="IPR027417">
    <property type="entry name" value="P-loop_NTPase"/>
</dbReference>
<dbReference type="Gene3D" id="3.40.50.2300">
    <property type="match status" value="1"/>
</dbReference>
<dbReference type="FunFam" id="3.40.50.300:FF:000006">
    <property type="entry name" value="DNA-binding transcriptional regulator NtrC"/>
    <property type="match status" value="1"/>
</dbReference>
<dbReference type="PROSITE" id="PS50045">
    <property type="entry name" value="SIGMA54_INTERACT_4"/>
    <property type="match status" value="1"/>
</dbReference>
<evidence type="ECO:0000256" key="3">
    <source>
        <dbReference type="ARBA" id="ARBA00022840"/>
    </source>
</evidence>
<evidence type="ECO:0000256" key="5">
    <source>
        <dbReference type="ARBA" id="ARBA00023163"/>
    </source>
</evidence>
<dbReference type="AlphaFoldDB" id="X0Z2Z2"/>
<dbReference type="CDD" id="cd00009">
    <property type="entry name" value="AAA"/>
    <property type="match status" value="1"/>
</dbReference>
<keyword evidence="1" id="KW-0597">Phosphoprotein</keyword>
<evidence type="ECO:0000256" key="1">
    <source>
        <dbReference type="ARBA" id="ARBA00022553"/>
    </source>
</evidence>
<dbReference type="PROSITE" id="PS50110">
    <property type="entry name" value="RESPONSE_REGULATORY"/>
    <property type="match status" value="1"/>
</dbReference>
<evidence type="ECO:0000256" key="2">
    <source>
        <dbReference type="ARBA" id="ARBA00022741"/>
    </source>
</evidence>
<dbReference type="EMBL" id="BART01005886">
    <property type="protein sequence ID" value="GAG54828.1"/>
    <property type="molecule type" value="Genomic_DNA"/>
</dbReference>
<dbReference type="InterPro" id="IPR011006">
    <property type="entry name" value="CheY-like_superfamily"/>
</dbReference>
<dbReference type="GO" id="GO:0006355">
    <property type="term" value="P:regulation of DNA-templated transcription"/>
    <property type="evidence" value="ECO:0007669"/>
    <property type="project" value="InterPro"/>
</dbReference>
<feature type="domain" description="Response regulatory" evidence="7">
    <location>
        <begin position="4"/>
        <end position="118"/>
    </location>
</feature>
<dbReference type="SMART" id="SM00448">
    <property type="entry name" value="REC"/>
    <property type="match status" value="1"/>
</dbReference>
<evidence type="ECO:0000259" key="6">
    <source>
        <dbReference type="PROSITE" id="PS50045"/>
    </source>
</evidence>
<accession>X0Z2Z2</accession>
<dbReference type="InterPro" id="IPR003593">
    <property type="entry name" value="AAA+_ATPase"/>
</dbReference>
<dbReference type="GO" id="GO:0005524">
    <property type="term" value="F:ATP binding"/>
    <property type="evidence" value="ECO:0007669"/>
    <property type="project" value="UniProtKB-KW"/>
</dbReference>
<evidence type="ECO:0000259" key="7">
    <source>
        <dbReference type="PROSITE" id="PS50110"/>
    </source>
</evidence>
<dbReference type="InterPro" id="IPR001789">
    <property type="entry name" value="Sig_transdc_resp-reg_receiver"/>
</dbReference>
<keyword evidence="4" id="KW-0805">Transcription regulation</keyword>
<evidence type="ECO:0000313" key="8">
    <source>
        <dbReference type="EMBL" id="GAG54828.1"/>
    </source>
</evidence>
<dbReference type="InterPro" id="IPR002078">
    <property type="entry name" value="Sigma_54_int"/>
</dbReference>
<dbReference type="Gene3D" id="3.40.50.300">
    <property type="entry name" value="P-loop containing nucleotide triphosphate hydrolases"/>
    <property type="match status" value="1"/>
</dbReference>
<dbReference type="Pfam" id="PF00072">
    <property type="entry name" value="Response_reg"/>
    <property type="match status" value="1"/>
</dbReference>
<dbReference type="InterPro" id="IPR025662">
    <property type="entry name" value="Sigma_54_int_dom_ATP-bd_1"/>
</dbReference>
<gene>
    <name evidence="8" type="ORF">S01H4_13353</name>
</gene>
<evidence type="ECO:0008006" key="9">
    <source>
        <dbReference type="Google" id="ProtNLM"/>
    </source>
</evidence>
<feature type="non-terminal residue" evidence="8">
    <location>
        <position position="334"/>
    </location>
</feature>